<organism evidence="1 2">
    <name type="scientific">Metabacillus rhizolycopersici</name>
    <dbReference type="NCBI Taxonomy" id="2875709"/>
    <lineage>
        <taxon>Bacteria</taxon>
        <taxon>Bacillati</taxon>
        <taxon>Bacillota</taxon>
        <taxon>Bacilli</taxon>
        <taxon>Bacillales</taxon>
        <taxon>Bacillaceae</taxon>
        <taxon>Metabacillus</taxon>
    </lineage>
</organism>
<proteinExistence type="predicted"/>
<evidence type="ECO:0000313" key="2">
    <source>
        <dbReference type="Proteomes" id="UP001165287"/>
    </source>
</evidence>
<accession>A0ABS7UTN8</accession>
<keyword evidence="2" id="KW-1185">Reference proteome</keyword>
<dbReference type="RefSeq" id="WP_224139997.1">
    <property type="nucleotide sequence ID" value="NZ_JAIQUM010000037.1"/>
</dbReference>
<comment type="caution">
    <text evidence="1">The sequence shown here is derived from an EMBL/GenBank/DDBJ whole genome shotgun (WGS) entry which is preliminary data.</text>
</comment>
<name>A0ABS7UTN8_9BACI</name>
<sequence length="96" mass="11678">MGALFELLSSIGTLLLPFIKEVTEEEIDKNVKFSKQYQWFLKHWDDDKFKRLINEDVDVRYVIGKFNRKEMERISYHQKYQMKINKILLTKTNYPT</sequence>
<gene>
    <name evidence="1" type="ORF">K9V48_15820</name>
</gene>
<evidence type="ECO:0000313" key="1">
    <source>
        <dbReference type="EMBL" id="MBZ5751672.1"/>
    </source>
</evidence>
<protein>
    <submittedName>
        <fullName evidence="1">Uncharacterized protein</fullName>
    </submittedName>
</protein>
<dbReference type="EMBL" id="JAIQUM010000037">
    <property type="protein sequence ID" value="MBZ5751672.1"/>
    <property type="molecule type" value="Genomic_DNA"/>
</dbReference>
<dbReference type="Proteomes" id="UP001165287">
    <property type="component" value="Unassembled WGS sequence"/>
</dbReference>
<reference evidence="1" key="1">
    <citation type="submission" date="2024-05" db="EMBL/GenBank/DDBJ databases">
        <title>Metabacillus sp. nov., isolated from the rhizosphere soil of tomato plants.</title>
        <authorList>
            <person name="Ma R."/>
        </authorList>
    </citation>
    <scope>NUCLEOTIDE SEQUENCE</scope>
    <source>
        <strain evidence="1">DBTR6</strain>
    </source>
</reference>